<gene>
    <name evidence="2" type="ORF">CB5_LOCUS13212</name>
</gene>
<dbReference type="AlphaFoldDB" id="A0A6V7PGK3"/>
<dbReference type="EMBL" id="LR862130">
    <property type="protein sequence ID" value="CAD1830001.1"/>
    <property type="molecule type" value="Genomic_DNA"/>
</dbReference>
<evidence type="ECO:0000256" key="1">
    <source>
        <dbReference type="SAM" id="MobiDB-lite"/>
    </source>
</evidence>
<name>A0A6V7PGK3_ANACO</name>
<protein>
    <submittedName>
        <fullName evidence="2">Uncharacterized protein</fullName>
    </submittedName>
</protein>
<feature type="compositionally biased region" description="Basic residues" evidence="1">
    <location>
        <begin position="31"/>
        <end position="45"/>
    </location>
</feature>
<proteinExistence type="predicted"/>
<reference evidence="2" key="1">
    <citation type="submission" date="2020-07" db="EMBL/GenBank/DDBJ databases">
        <authorList>
            <person name="Lin J."/>
        </authorList>
    </citation>
    <scope>NUCLEOTIDE SEQUENCE</scope>
</reference>
<organism evidence="2">
    <name type="scientific">Ananas comosus var. bracteatus</name>
    <name type="common">red pineapple</name>
    <dbReference type="NCBI Taxonomy" id="296719"/>
    <lineage>
        <taxon>Eukaryota</taxon>
        <taxon>Viridiplantae</taxon>
        <taxon>Streptophyta</taxon>
        <taxon>Embryophyta</taxon>
        <taxon>Tracheophyta</taxon>
        <taxon>Spermatophyta</taxon>
        <taxon>Magnoliopsida</taxon>
        <taxon>Liliopsida</taxon>
        <taxon>Poales</taxon>
        <taxon>Bromeliaceae</taxon>
        <taxon>Bromelioideae</taxon>
        <taxon>Ananas</taxon>
    </lineage>
</organism>
<feature type="region of interest" description="Disordered" evidence="1">
    <location>
        <begin position="14"/>
        <end position="45"/>
    </location>
</feature>
<sequence>MALPSRITDQGLYGHFSFSSPHSTIPLAPRERRRRRRGRRRRGRRRRRELVGGLDLHPHPLFFLLVAWTLDLELERREISTLGGLWILIRASKRLVDNSVRRNEGLRDGSRHDEWILETMIRLFAICAHSHMLVRVAPYKPALRSWPTRLMFARAVSRNLRGREG</sequence>
<accession>A0A6V7PGK3</accession>
<evidence type="ECO:0000313" key="2">
    <source>
        <dbReference type="EMBL" id="CAD1830001.1"/>
    </source>
</evidence>